<dbReference type="Proteomes" id="UP000004982">
    <property type="component" value="Unassembled WGS sequence"/>
</dbReference>
<dbReference type="EMBL" id="AFQE01000137">
    <property type="protein sequence ID" value="EGQ74606.1"/>
    <property type="molecule type" value="Genomic_DNA"/>
</dbReference>
<dbReference type="InterPro" id="IPR001082">
    <property type="entry name" value="Pilin"/>
</dbReference>
<dbReference type="AlphaFoldDB" id="A0AA36UGR5"/>
<proteinExistence type="inferred from homology"/>
<evidence type="ECO:0000256" key="6">
    <source>
        <dbReference type="SAM" id="Phobius"/>
    </source>
</evidence>
<dbReference type="Pfam" id="PF00114">
    <property type="entry name" value="Pilin"/>
    <property type="match status" value="1"/>
</dbReference>
<dbReference type="InterPro" id="IPR012902">
    <property type="entry name" value="N_methyl_site"/>
</dbReference>
<evidence type="ECO:0000256" key="2">
    <source>
        <dbReference type="ARBA" id="ARBA00011156"/>
    </source>
</evidence>
<accession>A0AA36UGR5</accession>
<dbReference type="Pfam" id="PF07963">
    <property type="entry name" value="N_methyl"/>
    <property type="match status" value="1"/>
</dbReference>
<dbReference type="NCBIfam" id="TIGR02532">
    <property type="entry name" value="IV_pilin_GFxxxE"/>
    <property type="match status" value="1"/>
</dbReference>
<evidence type="ECO:0000313" key="8">
    <source>
        <dbReference type="Proteomes" id="UP000004982"/>
    </source>
</evidence>
<keyword evidence="6" id="KW-0472">Membrane</keyword>
<feature type="transmembrane region" description="Helical" evidence="6">
    <location>
        <begin position="39"/>
        <end position="62"/>
    </location>
</feature>
<evidence type="ECO:0000256" key="4">
    <source>
        <dbReference type="ARBA" id="ARBA00022889"/>
    </source>
</evidence>
<protein>
    <recommendedName>
        <fullName evidence="9">Fimbrial protein</fullName>
    </recommendedName>
</protein>
<sequence>MNNKARSGGLFYHLFKQIGQTDSFSTHFIKGRRMKQQGFTITELMIVVAILGILAAIALPLFGNYTAKAQATEGHEILAGLKSPLVEAISTEGINACDATKPWFTSSVHTGNFVNDVALKKTETQCLLTVTFKSSGVNDKITNKKINIRYTVGTGVWECGTNVDKELRTASCQGDLLSL</sequence>
<dbReference type="InterPro" id="IPR045584">
    <property type="entry name" value="Pilin-like"/>
</dbReference>
<name>A0AA36UGR5_9NEIS</name>
<organism evidence="7 8">
    <name type="scientific">Neisseria macacae ATCC 33926</name>
    <dbReference type="NCBI Taxonomy" id="997348"/>
    <lineage>
        <taxon>Bacteria</taxon>
        <taxon>Pseudomonadati</taxon>
        <taxon>Pseudomonadota</taxon>
        <taxon>Betaproteobacteria</taxon>
        <taxon>Neisseriales</taxon>
        <taxon>Neisseriaceae</taxon>
        <taxon>Neisseria</taxon>
    </lineage>
</organism>
<keyword evidence="5" id="KW-1015">Disulfide bond</keyword>
<keyword evidence="3" id="KW-0488">Methylation</keyword>
<keyword evidence="6" id="KW-1133">Transmembrane helix</keyword>
<dbReference type="GO" id="GO:0009289">
    <property type="term" value="C:pilus"/>
    <property type="evidence" value="ECO:0007669"/>
    <property type="project" value="InterPro"/>
</dbReference>
<evidence type="ECO:0000256" key="1">
    <source>
        <dbReference type="ARBA" id="ARBA00005233"/>
    </source>
</evidence>
<evidence type="ECO:0000256" key="5">
    <source>
        <dbReference type="ARBA" id="ARBA00023157"/>
    </source>
</evidence>
<dbReference type="Gene3D" id="3.30.700.10">
    <property type="entry name" value="Glycoprotein, Type 4 Pilin"/>
    <property type="match status" value="1"/>
</dbReference>
<evidence type="ECO:0000256" key="3">
    <source>
        <dbReference type="ARBA" id="ARBA00022481"/>
    </source>
</evidence>
<dbReference type="PANTHER" id="PTHR30093:SF34">
    <property type="entry name" value="PREPILIN PEPTIDASE-DEPENDENT PROTEIN D"/>
    <property type="match status" value="1"/>
</dbReference>
<dbReference type="GO" id="GO:0007155">
    <property type="term" value="P:cell adhesion"/>
    <property type="evidence" value="ECO:0007669"/>
    <property type="project" value="UniProtKB-KW"/>
</dbReference>
<dbReference type="SUPFAM" id="SSF54523">
    <property type="entry name" value="Pili subunits"/>
    <property type="match status" value="1"/>
</dbReference>
<dbReference type="PANTHER" id="PTHR30093">
    <property type="entry name" value="GENERAL SECRETION PATHWAY PROTEIN G"/>
    <property type="match status" value="1"/>
</dbReference>
<evidence type="ECO:0000313" key="7">
    <source>
        <dbReference type="EMBL" id="EGQ74606.1"/>
    </source>
</evidence>
<reference evidence="7 8" key="1">
    <citation type="submission" date="2011-05" db="EMBL/GenBank/DDBJ databases">
        <authorList>
            <person name="Muzny D."/>
            <person name="Qin X."/>
            <person name="Deng J."/>
            <person name="Jiang H."/>
            <person name="Liu Y."/>
            <person name="Qu J."/>
            <person name="Song X.-Z."/>
            <person name="Zhang L."/>
            <person name="Thornton R."/>
            <person name="Coyle M."/>
            <person name="Francisco L."/>
            <person name="Jackson L."/>
            <person name="Javaid M."/>
            <person name="Korchina V."/>
            <person name="Kovar C."/>
            <person name="Mata R."/>
            <person name="Mathew T."/>
            <person name="Ngo R."/>
            <person name="Nguyen L."/>
            <person name="Nguyen N."/>
            <person name="Okwuonu G."/>
            <person name="Ongeri F."/>
            <person name="Pham C."/>
            <person name="Simmons D."/>
            <person name="Wilczek-Boney K."/>
            <person name="Hale W."/>
            <person name="Jakkamsetti A."/>
            <person name="Pham P."/>
            <person name="Ruth R."/>
            <person name="San Lucas F."/>
            <person name="Warren J."/>
            <person name="Zhang J."/>
            <person name="Zhao Z."/>
            <person name="Zhou C."/>
            <person name="Zhu D."/>
            <person name="Lee S."/>
            <person name="Bess C."/>
            <person name="Blankenburg K."/>
            <person name="Forbes L."/>
            <person name="Fu Q."/>
            <person name="Gubbala S."/>
            <person name="Hirani K."/>
            <person name="Jayaseelan J.C."/>
            <person name="Lara F."/>
            <person name="Munidasa M."/>
            <person name="Palculict T."/>
            <person name="Patil S."/>
            <person name="Pu L.-L."/>
            <person name="Saada N."/>
            <person name="Tang L."/>
            <person name="Weissenberger G."/>
            <person name="Zhu Y."/>
            <person name="Hemphill L."/>
            <person name="Shang Y."/>
            <person name="Youmans B."/>
            <person name="Ayvaz T."/>
            <person name="Ross M."/>
            <person name="Santibanez J."/>
            <person name="Aqrawi P."/>
            <person name="Gross S."/>
            <person name="Joshi V."/>
            <person name="Fowler G."/>
            <person name="Nazareth L."/>
            <person name="Reid J."/>
            <person name="Worley K."/>
            <person name="Petrosino J."/>
            <person name="Highlander S."/>
            <person name="Gibbs R."/>
        </authorList>
    </citation>
    <scope>NUCLEOTIDE SEQUENCE [LARGE SCALE GENOMIC DNA]</scope>
    <source>
        <strain evidence="7 8">ATCC 33926</strain>
    </source>
</reference>
<keyword evidence="4" id="KW-0130">Cell adhesion</keyword>
<evidence type="ECO:0008006" key="9">
    <source>
        <dbReference type="Google" id="ProtNLM"/>
    </source>
</evidence>
<comment type="caution">
    <text evidence="7">The sequence shown here is derived from an EMBL/GenBank/DDBJ whole genome shotgun (WGS) entry which is preliminary data.</text>
</comment>
<gene>
    <name evidence="7" type="ORF">HMPREF9418_2762</name>
</gene>
<comment type="subunit">
    <text evidence="2">The pili are polar flexible filaments of about 5.4 nanometers diameter and 2.5 micrometers average length; they consist of only a single polypeptide chain arranged in a helical configuration of five subunits per turn in the assembled pilus.</text>
</comment>
<keyword evidence="6" id="KW-0812">Transmembrane</keyword>
<comment type="similarity">
    <text evidence="1">Belongs to the N-Me-Phe pilin family.</text>
</comment>